<gene>
    <name evidence="1" type="ORF">SKAU_G00083980</name>
</gene>
<proteinExistence type="predicted"/>
<comment type="caution">
    <text evidence="1">The sequence shown here is derived from an EMBL/GenBank/DDBJ whole genome shotgun (WGS) entry which is preliminary data.</text>
</comment>
<dbReference type="AlphaFoldDB" id="A0A9Q1J3K6"/>
<dbReference type="Proteomes" id="UP001152622">
    <property type="component" value="Chromosome 3"/>
</dbReference>
<keyword evidence="2" id="KW-1185">Reference proteome</keyword>
<evidence type="ECO:0000313" key="2">
    <source>
        <dbReference type="Proteomes" id="UP001152622"/>
    </source>
</evidence>
<name>A0A9Q1J3K6_SYNKA</name>
<dbReference type="EMBL" id="JAINUF010000003">
    <property type="protein sequence ID" value="KAJ8368370.1"/>
    <property type="molecule type" value="Genomic_DNA"/>
</dbReference>
<sequence length="90" mass="9825">MYTRKEVTLVNSVKCRQVRVACGCTVQREDGFRVVLCPGVCTDLRSGSEPSFDNILSSADCVLSKWRSVTLMRSPRGPSSSVGPSSLAWL</sequence>
<organism evidence="1 2">
    <name type="scientific">Synaphobranchus kaupii</name>
    <name type="common">Kaup's arrowtooth eel</name>
    <dbReference type="NCBI Taxonomy" id="118154"/>
    <lineage>
        <taxon>Eukaryota</taxon>
        <taxon>Metazoa</taxon>
        <taxon>Chordata</taxon>
        <taxon>Craniata</taxon>
        <taxon>Vertebrata</taxon>
        <taxon>Euteleostomi</taxon>
        <taxon>Actinopterygii</taxon>
        <taxon>Neopterygii</taxon>
        <taxon>Teleostei</taxon>
        <taxon>Anguilliformes</taxon>
        <taxon>Synaphobranchidae</taxon>
        <taxon>Synaphobranchus</taxon>
    </lineage>
</organism>
<reference evidence="1" key="1">
    <citation type="journal article" date="2023" name="Science">
        <title>Genome structures resolve the early diversification of teleost fishes.</title>
        <authorList>
            <person name="Parey E."/>
            <person name="Louis A."/>
            <person name="Montfort J."/>
            <person name="Bouchez O."/>
            <person name="Roques C."/>
            <person name="Iampietro C."/>
            <person name="Lluch J."/>
            <person name="Castinel A."/>
            <person name="Donnadieu C."/>
            <person name="Desvignes T."/>
            <person name="Floi Bucao C."/>
            <person name="Jouanno E."/>
            <person name="Wen M."/>
            <person name="Mejri S."/>
            <person name="Dirks R."/>
            <person name="Jansen H."/>
            <person name="Henkel C."/>
            <person name="Chen W.J."/>
            <person name="Zahm M."/>
            <person name="Cabau C."/>
            <person name="Klopp C."/>
            <person name="Thompson A.W."/>
            <person name="Robinson-Rechavi M."/>
            <person name="Braasch I."/>
            <person name="Lecointre G."/>
            <person name="Bobe J."/>
            <person name="Postlethwait J.H."/>
            <person name="Berthelot C."/>
            <person name="Roest Crollius H."/>
            <person name="Guiguen Y."/>
        </authorList>
    </citation>
    <scope>NUCLEOTIDE SEQUENCE</scope>
    <source>
        <strain evidence="1">WJC10195</strain>
    </source>
</reference>
<protein>
    <submittedName>
        <fullName evidence="1">Uncharacterized protein</fullName>
    </submittedName>
</protein>
<evidence type="ECO:0000313" key="1">
    <source>
        <dbReference type="EMBL" id="KAJ8368370.1"/>
    </source>
</evidence>
<accession>A0A9Q1J3K6</accession>